<evidence type="ECO:0000256" key="7">
    <source>
        <dbReference type="ARBA" id="ARBA00023128"/>
    </source>
</evidence>
<evidence type="ECO:0000256" key="1">
    <source>
        <dbReference type="ARBA" id="ARBA00004370"/>
    </source>
</evidence>
<dbReference type="Pfam" id="PF26544">
    <property type="entry name" value="Mdm12"/>
    <property type="match status" value="1"/>
</dbReference>
<evidence type="ECO:0000256" key="6">
    <source>
        <dbReference type="ARBA" id="ARBA00023121"/>
    </source>
</evidence>
<evidence type="ECO:0000256" key="5">
    <source>
        <dbReference type="ARBA" id="ARBA00023055"/>
    </source>
</evidence>
<proteinExistence type="predicted"/>
<dbReference type="AlphaFoldDB" id="A0AAV0BJ08"/>
<keyword evidence="2" id="KW-0813">Transport</keyword>
<dbReference type="Proteomes" id="UP001153365">
    <property type="component" value="Unassembled WGS sequence"/>
</dbReference>
<keyword evidence="7" id="KW-0496">Mitochondrion</keyword>
<protein>
    <recommendedName>
        <fullName evidence="9">SMP-LTD domain-containing protein</fullName>
    </recommendedName>
</protein>
<name>A0AAV0BJ08_PHAPC</name>
<evidence type="ECO:0000256" key="4">
    <source>
        <dbReference type="ARBA" id="ARBA00022824"/>
    </source>
</evidence>
<dbReference type="PANTHER" id="PTHR28204">
    <property type="entry name" value="MITOCHONDRIAL DISTRIBUTION AND MORPHOLOGY PROTEIN 12"/>
    <property type="match status" value="1"/>
</dbReference>
<keyword evidence="11" id="KW-1185">Reference proteome</keyword>
<evidence type="ECO:0000256" key="8">
    <source>
        <dbReference type="ARBA" id="ARBA00023136"/>
    </source>
</evidence>
<reference evidence="10" key="1">
    <citation type="submission" date="2022-06" db="EMBL/GenBank/DDBJ databases">
        <authorList>
            <consortium name="SYNGENTA / RWTH Aachen University"/>
        </authorList>
    </citation>
    <scope>NUCLEOTIDE SEQUENCE</scope>
</reference>
<accession>A0AAV0BJ08</accession>
<dbReference type="PANTHER" id="PTHR28204:SF1">
    <property type="entry name" value="MITOCHONDRIAL DISTRIBUTION AND MORPHOLOGY PROTEIN 12"/>
    <property type="match status" value="1"/>
</dbReference>
<dbReference type="InterPro" id="IPR031468">
    <property type="entry name" value="SMP_LBD"/>
</dbReference>
<feature type="domain" description="SMP-LTD" evidence="9">
    <location>
        <begin position="1"/>
        <end position="197"/>
    </location>
</feature>
<keyword evidence="8" id="KW-0472">Membrane</keyword>
<dbReference type="PROSITE" id="PS51847">
    <property type="entry name" value="SMP"/>
    <property type="match status" value="1"/>
</dbReference>
<dbReference type="GO" id="GO:0008289">
    <property type="term" value="F:lipid binding"/>
    <property type="evidence" value="ECO:0007669"/>
    <property type="project" value="UniProtKB-KW"/>
</dbReference>
<dbReference type="GO" id="GO:0032865">
    <property type="term" value="C:ERMES complex"/>
    <property type="evidence" value="ECO:0007669"/>
    <property type="project" value="InterPro"/>
</dbReference>
<dbReference type="GO" id="GO:0007005">
    <property type="term" value="P:mitochondrion organization"/>
    <property type="evidence" value="ECO:0007669"/>
    <property type="project" value="InterPro"/>
</dbReference>
<evidence type="ECO:0000313" key="10">
    <source>
        <dbReference type="EMBL" id="CAH7686531.1"/>
    </source>
</evidence>
<comment type="subcellular location">
    <subcellularLocation>
        <location evidence="1">Membrane</location>
    </subcellularLocation>
</comment>
<dbReference type="GO" id="GO:0015914">
    <property type="term" value="P:phospholipid transport"/>
    <property type="evidence" value="ECO:0007669"/>
    <property type="project" value="TreeGrafter"/>
</dbReference>
<comment type="caution">
    <text evidence="10">The sequence shown here is derived from an EMBL/GenBank/DDBJ whole genome shotgun (WGS) entry which is preliminary data.</text>
</comment>
<keyword evidence="6" id="KW-0446">Lipid-binding</keyword>
<dbReference type="GO" id="GO:1990456">
    <property type="term" value="P:mitochondrion-endoplasmic reticulum membrane tethering"/>
    <property type="evidence" value="ECO:0007669"/>
    <property type="project" value="TreeGrafter"/>
</dbReference>
<dbReference type="InterPro" id="IPR027532">
    <property type="entry name" value="Mdm12"/>
</dbReference>
<sequence>MSVDIDWSSLNSILAEDLKTRLNDLIVSLPRPDFIGPITIQTFSLEMTYSSTLTHIRPSNQSHLPSLQIHLGLAYSGNIRIEFNTALVLNYPSKDFMRLPLRATIVGINLECEIILAIEADQSRFHLSLLELTYESKDEDQEGEGEGEMIADQNNQNQILKDMLIETELGNLDQHLLRNVHKVEKFLIENFQTFEWG</sequence>
<gene>
    <name evidence="10" type="ORF">PPACK8108_LOCUS21188</name>
</gene>
<evidence type="ECO:0000256" key="2">
    <source>
        <dbReference type="ARBA" id="ARBA00022448"/>
    </source>
</evidence>
<evidence type="ECO:0000256" key="3">
    <source>
        <dbReference type="ARBA" id="ARBA00022787"/>
    </source>
</evidence>
<organism evidence="10 11">
    <name type="scientific">Phakopsora pachyrhizi</name>
    <name type="common">Asian soybean rust disease fungus</name>
    <dbReference type="NCBI Taxonomy" id="170000"/>
    <lineage>
        <taxon>Eukaryota</taxon>
        <taxon>Fungi</taxon>
        <taxon>Dikarya</taxon>
        <taxon>Basidiomycota</taxon>
        <taxon>Pucciniomycotina</taxon>
        <taxon>Pucciniomycetes</taxon>
        <taxon>Pucciniales</taxon>
        <taxon>Phakopsoraceae</taxon>
        <taxon>Phakopsora</taxon>
    </lineage>
</organism>
<keyword evidence="4" id="KW-0256">Endoplasmic reticulum</keyword>
<evidence type="ECO:0000259" key="9">
    <source>
        <dbReference type="PROSITE" id="PS51847"/>
    </source>
</evidence>
<keyword evidence="3" id="KW-1000">Mitochondrion outer membrane</keyword>
<dbReference type="EMBL" id="CALTRL010005797">
    <property type="protein sequence ID" value="CAH7686531.1"/>
    <property type="molecule type" value="Genomic_DNA"/>
</dbReference>
<evidence type="ECO:0000313" key="11">
    <source>
        <dbReference type="Proteomes" id="UP001153365"/>
    </source>
</evidence>
<keyword evidence="5" id="KW-0445">Lipid transport</keyword>